<sequence length="193" mass="22513">MDIIKQMEIYAKENQVPIMQEEGLAFLLAYIQEHPVTRILEIGSAIGYSAIRMAMVRENIKVVSVERDEERYQQALENRKKAGLDQRITFHLADALEWTPEGMFDFIFIDAAKAQYIRFFEKYKQYLNPSGAILTDNLGFHGLVDSQAEIASRNLRRLVRKIREYRSFLEVNEEFTTIFYEFGDGIALSTRKK</sequence>
<keyword evidence="1 4" id="KW-0489">Methyltransferase</keyword>
<dbReference type="PANTHER" id="PTHR10509:SF14">
    <property type="entry name" value="CAFFEOYL-COA O-METHYLTRANSFERASE 3-RELATED"/>
    <property type="match status" value="1"/>
</dbReference>
<organism evidence="4 5">
    <name type="scientific">Copranaerobaculum intestinale</name>
    <dbReference type="NCBI Taxonomy" id="2692629"/>
    <lineage>
        <taxon>Bacteria</taxon>
        <taxon>Bacillati</taxon>
        <taxon>Bacillota</taxon>
        <taxon>Erysipelotrichia</taxon>
        <taxon>Erysipelotrichales</taxon>
        <taxon>Erysipelotrichaceae</taxon>
        <taxon>Copranaerobaculum</taxon>
    </lineage>
</organism>
<dbReference type="GO" id="GO:0008171">
    <property type="term" value="F:O-methyltransferase activity"/>
    <property type="evidence" value="ECO:0007669"/>
    <property type="project" value="InterPro"/>
</dbReference>
<dbReference type="InterPro" id="IPR002935">
    <property type="entry name" value="SAM_O-MeTrfase"/>
</dbReference>
<dbReference type="CDD" id="cd02440">
    <property type="entry name" value="AdoMet_MTases"/>
    <property type="match status" value="1"/>
</dbReference>
<dbReference type="SUPFAM" id="SSF53335">
    <property type="entry name" value="S-adenosyl-L-methionine-dependent methyltransferases"/>
    <property type="match status" value="1"/>
</dbReference>
<dbReference type="GO" id="GO:0008757">
    <property type="term" value="F:S-adenosylmethionine-dependent methyltransferase activity"/>
    <property type="evidence" value="ECO:0007669"/>
    <property type="project" value="TreeGrafter"/>
</dbReference>
<keyword evidence="5" id="KW-1185">Reference proteome</keyword>
<dbReference type="Pfam" id="PF01596">
    <property type="entry name" value="Methyltransf_3"/>
    <property type="match status" value="1"/>
</dbReference>
<dbReference type="GO" id="GO:0032259">
    <property type="term" value="P:methylation"/>
    <property type="evidence" value="ECO:0007669"/>
    <property type="project" value="UniProtKB-KW"/>
</dbReference>
<dbReference type="PROSITE" id="PS51682">
    <property type="entry name" value="SAM_OMT_I"/>
    <property type="match status" value="1"/>
</dbReference>
<gene>
    <name evidence="4" type="ORF">GSF08_08630</name>
</gene>
<dbReference type="Proteomes" id="UP000434036">
    <property type="component" value="Unassembled WGS sequence"/>
</dbReference>
<dbReference type="InterPro" id="IPR029063">
    <property type="entry name" value="SAM-dependent_MTases_sf"/>
</dbReference>
<dbReference type="InterPro" id="IPR050362">
    <property type="entry name" value="Cation-dep_OMT"/>
</dbReference>
<evidence type="ECO:0000313" key="5">
    <source>
        <dbReference type="Proteomes" id="UP000434036"/>
    </source>
</evidence>
<evidence type="ECO:0000256" key="3">
    <source>
        <dbReference type="ARBA" id="ARBA00022691"/>
    </source>
</evidence>
<accession>A0A6N8U752</accession>
<dbReference type="RefSeq" id="WP_160625434.1">
    <property type="nucleotide sequence ID" value="NZ_WUUQ01000003.1"/>
</dbReference>
<reference evidence="4 5" key="2">
    <citation type="submission" date="2020-01" db="EMBL/GenBank/DDBJ databases">
        <title>Clostridiaceae sp. nov. isolated from the gut of human by culturomics.</title>
        <authorList>
            <person name="Chang Y."/>
        </authorList>
    </citation>
    <scope>NUCLEOTIDE SEQUENCE [LARGE SCALE GENOMIC DNA]</scope>
    <source>
        <strain evidence="4 5">DONG20-135</strain>
    </source>
</reference>
<keyword evidence="3" id="KW-0949">S-adenosyl-L-methionine</keyword>
<protein>
    <submittedName>
        <fullName evidence="4">Methyltransferase domain-containing protein</fullName>
    </submittedName>
</protein>
<dbReference type="EMBL" id="WUUQ01000003">
    <property type="protein sequence ID" value="MXQ74006.1"/>
    <property type="molecule type" value="Genomic_DNA"/>
</dbReference>
<reference evidence="4 5" key="1">
    <citation type="submission" date="2019-12" db="EMBL/GenBank/DDBJ databases">
        <authorList>
            <person name="Yang R."/>
        </authorList>
    </citation>
    <scope>NUCLEOTIDE SEQUENCE [LARGE SCALE GENOMIC DNA]</scope>
    <source>
        <strain evidence="4 5">DONG20-135</strain>
    </source>
</reference>
<name>A0A6N8U752_9FIRM</name>
<proteinExistence type="predicted"/>
<dbReference type="AlphaFoldDB" id="A0A6N8U752"/>
<dbReference type="PANTHER" id="PTHR10509">
    <property type="entry name" value="O-METHYLTRANSFERASE-RELATED"/>
    <property type="match status" value="1"/>
</dbReference>
<dbReference type="Gene3D" id="3.40.50.150">
    <property type="entry name" value="Vaccinia Virus protein VP39"/>
    <property type="match status" value="1"/>
</dbReference>
<evidence type="ECO:0000313" key="4">
    <source>
        <dbReference type="EMBL" id="MXQ74006.1"/>
    </source>
</evidence>
<evidence type="ECO:0000256" key="2">
    <source>
        <dbReference type="ARBA" id="ARBA00022679"/>
    </source>
</evidence>
<comment type="caution">
    <text evidence="4">The sequence shown here is derived from an EMBL/GenBank/DDBJ whole genome shotgun (WGS) entry which is preliminary data.</text>
</comment>
<evidence type="ECO:0000256" key="1">
    <source>
        <dbReference type="ARBA" id="ARBA00022603"/>
    </source>
</evidence>
<keyword evidence="2 4" id="KW-0808">Transferase</keyword>